<organism evidence="1">
    <name type="scientific">Lotus japonicus</name>
    <name type="common">Lotus corniculatus var. japonicus</name>
    <dbReference type="NCBI Taxonomy" id="34305"/>
    <lineage>
        <taxon>Eukaryota</taxon>
        <taxon>Viridiplantae</taxon>
        <taxon>Streptophyta</taxon>
        <taxon>Embryophyta</taxon>
        <taxon>Tracheophyta</taxon>
        <taxon>Spermatophyta</taxon>
        <taxon>Magnoliopsida</taxon>
        <taxon>eudicotyledons</taxon>
        <taxon>Gunneridae</taxon>
        <taxon>Pentapetalae</taxon>
        <taxon>rosids</taxon>
        <taxon>fabids</taxon>
        <taxon>Fabales</taxon>
        <taxon>Fabaceae</taxon>
        <taxon>Papilionoideae</taxon>
        <taxon>50 kb inversion clade</taxon>
        <taxon>NPAAA clade</taxon>
        <taxon>Hologalegina</taxon>
        <taxon>robinioid clade</taxon>
        <taxon>Loteae</taxon>
        <taxon>Lotus</taxon>
    </lineage>
</organism>
<dbReference type="AlphaFoldDB" id="I3S926"/>
<name>I3S926_LOTJA</name>
<dbReference type="Gene3D" id="3.90.70.80">
    <property type="match status" value="1"/>
</dbReference>
<dbReference type="EMBL" id="BT136973">
    <property type="protein sequence ID" value="AFK36768.1"/>
    <property type="molecule type" value="mRNA"/>
</dbReference>
<accession>I3S926</accession>
<sequence length="179" mass="20335">MYVSSSQLPIPSTNVPFTTFKRIKAPFTKVFSYINQFPPELHCYINDIIDVVPDGNCGFRALAALLGQEEHNWAQIRIDLAKELQEFHHEYVALYGSIERVNQLLDSLYTIPGMLVTPDKWMSLPDMGYLIATKFKLVFLVLSNCGCITFFPLRGHTSPMRNHKIIAVGLVNSCHFVQV</sequence>
<evidence type="ECO:0000313" key="1">
    <source>
        <dbReference type="EMBL" id="AFK36768.1"/>
    </source>
</evidence>
<protein>
    <recommendedName>
        <fullName evidence="2">OTU domain-containing protein</fullName>
    </recommendedName>
</protein>
<dbReference type="CDD" id="cd22744">
    <property type="entry name" value="OTU"/>
    <property type="match status" value="1"/>
</dbReference>
<proteinExistence type="evidence at transcript level"/>
<reference evidence="1" key="1">
    <citation type="submission" date="2012-05" db="EMBL/GenBank/DDBJ databases">
        <authorList>
            <person name="Krishnakumar V."/>
            <person name="Cheung F."/>
            <person name="Xiao Y."/>
            <person name="Chan A."/>
            <person name="Moskal W.A."/>
            <person name="Town C.D."/>
        </authorList>
    </citation>
    <scope>NUCLEOTIDE SEQUENCE</scope>
</reference>
<evidence type="ECO:0008006" key="2">
    <source>
        <dbReference type="Google" id="ProtNLM"/>
    </source>
</evidence>